<evidence type="ECO:0000256" key="11">
    <source>
        <dbReference type="ARBA" id="ARBA00023180"/>
    </source>
</evidence>
<dbReference type="EMBL" id="BPVZ01000001">
    <property type="protein sequence ID" value="GKU86391.1"/>
    <property type="molecule type" value="Genomic_DNA"/>
</dbReference>
<reference evidence="15 16" key="1">
    <citation type="journal article" date="2021" name="Commun. Biol.">
        <title>The genome of Shorea leprosula (Dipterocarpaceae) highlights the ecological relevance of drought in aseasonal tropical rainforests.</title>
        <authorList>
            <person name="Ng K.K.S."/>
            <person name="Kobayashi M.J."/>
            <person name="Fawcett J.A."/>
            <person name="Hatakeyama M."/>
            <person name="Paape T."/>
            <person name="Ng C.H."/>
            <person name="Ang C.C."/>
            <person name="Tnah L.H."/>
            <person name="Lee C.T."/>
            <person name="Nishiyama T."/>
            <person name="Sese J."/>
            <person name="O'Brien M.J."/>
            <person name="Copetti D."/>
            <person name="Mohd Noor M.I."/>
            <person name="Ong R.C."/>
            <person name="Putra M."/>
            <person name="Sireger I.Z."/>
            <person name="Indrioko S."/>
            <person name="Kosugi Y."/>
            <person name="Izuno A."/>
            <person name="Isagi Y."/>
            <person name="Lee S.L."/>
            <person name="Shimizu K.K."/>
        </authorList>
    </citation>
    <scope>NUCLEOTIDE SEQUENCE [LARGE SCALE GENOMIC DNA]</scope>
    <source>
        <strain evidence="15">214</strain>
    </source>
</reference>
<evidence type="ECO:0000256" key="13">
    <source>
        <dbReference type="RuleBase" id="RU362027"/>
    </source>
</evidence>
<dbReference type="Pfam" id="PF01501">
    <property type="entry name" value="Glyco_transf_8"/>
    <property type="match status" value="1"/>
</dbReference>
<keyword evidence="12 13" id="KW-0961">Cell wall biogenesis/degradation</keyword>
<keyword evidence="5" id="KW-0808">Transferase</keyword>
<evidence type="ECO:0000256" key="2">
    <source>
        <dbReference type="ARBA" id="ARBA00004877"/>
    </source>
</evidence>
<dbReference type="FunFam" id="3.90.550.10:FF:000056">
    <property type="entry name" value="Hexosyltransferase"/>
    <property type="match status" value="1"/>
</dbReference>
<evidence type="ECO:0000256" key="10">
    <source>
        <dbReference type="ARBA" id="ARBA00023136"/>
    </source>
</evidence>
<keyword evidence="10" id="KW-0472">Membrane</keyword>
<evidence type="ECO:0000256" key="7">
    <source>
        <dbReference type="ARBA" id="ARBA00022968"/>
    </source>
</evidence>
<evidence type="ECO:0000256" key="3">
    <source>
        <dbReference type="ARBA" id="ARBA00006351"/>
    </source>
</evidence>
<evidence type="ECO:0000256" key="9">
    <source>
        <dbReference type="ARBA" id="ARBA00023034"/>
    </source>
</evidence>
<evidence type="ECO:0000256" key="12">
    <source>
        <dbReference type="ARBA" id="ARBA00023316"/>
    </source>
</evidence>
<evidence type="ECO:0000313" key="15">
    <source>
        <dbReference type="EMBL" id="GKU86391.1"/>
    </source>
</evidence>
<keyword evidence="6" id="KW-0812">Transmembrane</keyword>
<comment type="subcellular location">
    <subcellularLocation>
        <location evidence="1 13">Golgi apparatus membrane</location>
        <topology evidence="1 13">Single-pass type II membrane protein</topology>
    </subcellularLocation>
</comment>
<feature type="compositionally biased region" description="Polar residues" evidence="14">
    <location>
        <begin position="142"/>
        <end position="153"/>
    </location>
</feature>
<dbReference type="EC" id="2.4.1.-" evidence="13"/>
<dbReference type="InterPro" id="IPR002495">
    <property type="entry name" value="Glyco_trans_8"/>
</dbReference>
<keyword evidence="11" id="KW-0325">Glycoprotein</keyword>
<evidence type="ECO:0000256" key="6">
    <source>
        <dbReference type="ARBA" id="ARBA00022692"/>
    </source>
</evidence>
<proteinExistence type="inferred from homology"/>
<dbReference type="GO" id="GO:0047262">
    <property type="term" value="F:polygalacturonate 4-alpha-galacturonosyltransferase activity"/>
    <property type="evidence" value="ECO:0007669"/>
    <property type="project" value="InterPro"/>
</dbReference>
<comment type="pathway">
    <text evidence="2 13">Glycan metabolism; pectin biosynthesis.</text>
</comment>
<comment type="caution">
    <text evidence="15">The sequence shown here is derived from an EMBL/GenBank/DDBJ whole genome shotgun (WGS) entry which is preliminary data.</text>
</comment>
<accession>A0AAV5HLK2</accession>
<dbReference type="AlphaFoldDB" id="A0AAV5HLK2"/>
<dbReference type="Proteomes" id="UP001054252">
    <property type="component" value="Unassembled WGS sequence"/>
</dbReference>
<dbReference type="SUPFAM" id="SSF53448">
    <property type="entry name" value="Nucleotide-diphospho-sugar transferases"/>
    <property type="match status" value="1"/>
</dbReference>
<dbReference type="Pfam" id="PF25557">
    <property type="entry name" value="GAUT_1"/>
    <property type="match status" value="1"/>
</dbReference>
<evidence type="ECO:0000256" key="14">
    <source>
        <dbReference type="SAM" id="MobiDB-lite"/>
    </source>
</evidence>
<evidence type="ECO:0000256" key="5">
    <source>
        <dbReference type="ARBA" id="ARBA00022679"/>
    </source>
</evidence>
<dbReference type="CDD" id="cd06429">
    <property type="entry name" value="GT8_like_1"/>
    <property type="match status" value="1"/>
</dbReference>
<organism evidence="15 16">
    <name type="scientific">Rubroshorea leprosula</name>
    <dbReference type="NCBI Taxonomy" id="152421"/>
    <lineage>
        <taxon>Eukaryota</taxon>
        <taxon>Viridiplantae</taxon>
        <taxon>Streptophyta</taxon>
        <taxon>Embryophyta</taxon>
        <taxon>Tracheophyta</taxon>
        <taxon>Spermatophyta</taxon>
        <taxon>Magnoliopsida</taxon>
        <taxon>eudicotyledons</taxon>
        <taxon>Gunneridae</taxon>
        <taxon>Pentapetalae</taxon>
        <taxon>rosids</taxon>
        <taxon>malvids</taxon>
        <taxon>Malvales</taxon>
        <taxon>Dipterocarpaceae</taxon>
        <taxon>Rubroshorea</taxon>
    </lineage>
</organism>
<protein>
    <recommendedName>
        <fullName evidence="13">Hexosyltransferase</fullName>
        <ecNumber evidence="13">2.4.1.-</ecNumber>
    </recommendedName>
</protein>
<dbReference type="InterPro" id="IPR029993">
    <property type="entry name" value="GAUT"/>
</dbReference>
<evidence type="ECO:0000313" key="16">
    <source>
        <dbReference type="Proteomes" id="UP001054252"/>
    </source>
</evidence>
<keyword evidence="9 13" id="KW-0333">Golgi apparatus</keyword>
<gene>
    <name evidence="15" type="ORF">SLEP1_g924</name>
</gene>
<dbReference type="InterPro" id="IPR029044">
    <property type="entry name" value="Nucleotide-diphossugar_trans"/>
</dbReference>
<evidence type="ECO:0000256" key="1">
    <source>
        <dbReference type="ARBA" id="ARBA00004323"/>
    </source>
</evidence>
<dbReference type="GO" id="GO:0071555">
    <property type="term" value="P:cell wall organization"/>
    <property type="evidence" value="ECO:0007669"/>
    <property type="project" value="UniProtKB-KW"/>
</dbReference>
<comment type="similarity">
    <text evidence="3 13">Belongs to the glycosyltransferase 8 family.</text>
</comment>
<dbReference type="GO" id="GO:0000139">
    <property type="term" value="C:Golgi membrane"/>
    <property type="evidence" value="ECO:0007669"/>
    <property type="project" value="UniProtKB-SubCell"/>
</dbReference>
<keyword evidence="8" id="KW-1133">Transmembrane helix</keyword>
<evidence type="ECO:0000256" key="8">
    <source>
        <dbReference type="ARBA" id="ARBA00022989"/>
    </source>
</evidence>
<keyword evidence="16" id="KW-1185">Reference proteome</keyword>
<keyword evidence="7" id="KW-0735">Signal-anchor</keyword>
<name>A0AAV5HLK2_9ROSI</name>
<sequence length="593" mass="68264">MKQVHRWQRIVILSLLCVSVFAPMVLFPSTLKILTSAGRKEFIEDLASTKYRSDSLRLNAIEQETGKDLKEPKLVVFKERDFDSVVSHRSVENNDSEQSENTGEAVNLLERNETNHERKEDKILQITNSVQKEKSNQKAVRHNQNVQHQSQRVTDGRVKLMRDQVIRAKAYLAFTPPGSNSHFVKELRTRIKEVERAVGEATRDSDLPRSALQKMRSMEVLLSKASHIFPDCSAMATKLRAMTNNAEEQIRAQKSQESFLLQLAGRTTPKGFHCLSMRLTSEYFSIQPEERQFPNQQKLHDPNHHHYAVFSDNVLACAVVINSTVSFAMEPEKIVFHVVTDSLNLPAISMWFLLNPPGKATIQVKSVNNFEWLSSKYNSTMEQKSHYPRYTSLLNHLRFYMPEVFPALNKIVFLDDDVVVQKDLSKLWSLDMKGKVNGAVETCQKSEASFQPMDMLINFSDPFVAKRFDVNACTWAFGMNLFDLNEWRRQNLTSLYQKYLKLGLKRPLWKAGSLPLGWVTFYNQTVSLDKKWHVLGLGYESGVKQADIEGAAVIHYNGIKKPWLDIAVSDYKGYWSKHMKFEHPYLQQCNIHE</sequence>
<dbReference type="PANTHER" id="PTHR32116:SF0">
    <property type="entry name" value="GALACTURONOSYLTRANSFERASE 6-RELATED"/>
    <property type="match status" value="1"/>
</dbReference>
<feature type="region of interest" description="Disordered" evidence="14">
    <location>
        <begin position="134"/>
        <end position="153"/>
    </location>
</feature>
<dbReference type="Gene3D" id="3.90.550.10">
    <property type="entry name" value="Spore Coat Polysaccharide Biosynthesis Protein SpsA, Chain A"/>
    <property type="match status" value="1"/>
</dbReference>
<evidence type="ECO:0000256" key="4">
    <source>
        <dbReference type="ARBA" id="ARBA00022676"/>
    </source>
</evidence>
<dbReference type="PANTHER" id="PTHR32116">
    <property type="entry name" value="GALACTURONOSYLTRANSFERASE 4-RELATED"/>
    <property type="match status" value="1"/>
</dbReference>
<keyword evidence="4 13" id="KW-0328">Glycosyltransferase</keyword>